<keyword evidence="2" id="KW-0472">Membrane</keyword>
<proteinExistence type="predicted"/>
<feature type="compositionally biased region" description="Low complexity" evidence="1">
    <location>
        <begin position="245"/>
        <end position="262"/>
    </location>
</feature>
<dbReference type="PIRSF" id="PIRSF032817">
    <property type="entry name" value="UCP032817"/>
    <property type="match status" value="1"/>
</dbReference>
<evidence type="ECO:0000313" key="3">
    <source>
        <dbReference type="EMBL" id="TPG27699.1"/>
    </source>
</evidence>
<dbReference type="EMBL" id="RCZI01000003">
    <property type="protein sequence ID" value="TPG27699.1"/>
    <property type="molecule type" value="Genomic_DNA"/>
</dbReference>
<name>A0A502DT17_9BURK</name>
<keyword evidence="2" id="KW-1133">Transmembrane helix</keyword>
<feature type="compositionally biased region" description="Gly residues" evidence="1">
    <location>
        <begin position="263"/>
        <end position="275"/>
    </location>
</feature>
<evidence type="ECO:0000256" key="2">
    <source>
        <dbReference type="SAM" id="Phobius"/>
    </source>
</evidence>
<reference evidence="3 4" key="1">
    <citation type="journal article" date="2019" name="Environ. Microbiol.">
        <title>Species interactions and distinct microbial communities in high Arctic permafrost affected cryosols are associated with the CH4 and CO2 gas fluxes.</title>
        <authorList>
            <person name="Altshuler I."/>
            <person name="Hamel J."/>
            <person name="Turney S."/>
            <person name="Magnuson E."/>
            <person name="Levesque R."/>
            <person name="Greer C."/>
            <person name="Whyte L.G."/>
        </authorList>
    </citation>
    <scope>NUCLEOTIDE SEQUENCE [LARGE SCALE GENOMIC DNA]</scope>
    <source>
        <strain evidence="3 4">S06.C</strain>
    </source>
</reference>
<organism evidence="3 4">
    <name type="scientific">Variovorax guangxiensis</name>
    <dbReference type="NCBI Taxonomy" id="1775474"/>
    <lineage>
        <taxon>Bacteria</taxon>
        <taxon>Pseudomonadati</taxon>
        <taxon>Pseudomonadota</taxon>
        <taxon>Betaproteobacteria</taxon>
        <taxon>Burkholderiales</taxon>
        <taxon>Comamonadaceae</taxon>
        <taxon>Variovorax</taxon>
    </lineage>
</organism>
<feature type="transmembrane region" description="Helical" evidence="2">
    <location>
        <begin position="22"/>
        <end position="54"/>
    </location>
</feature>
<evidence type="ECO:0008006" key="5">
    <source>
        <dbReference type="Google" id="ProtNLM"/>
    </source>
</evidence>
<accession>A0A502DT17</accession>
<sequence length="275" mass="29541">MTALSSLTFRKRITALQWARRLVWYVAIVAAAAMQSVGVLVFGLVIAAVLSGALKAWQQSARRQFIREARLPPFLLDKLRGLYPQLQPRDTELVVRGLRQFFMAHLRSKRAFVGMPSKVVDAAWHEFILHTQAYQQWCRYAFGGMLHHTPAEVLGRSAKRNDGLRRTWYWACKEESIDPRQPSRLPLLFALDAKFAIAGGFSYVPDCRDIDRAAGSGAHCGTSFGDTGSDSSTSDSGDAGGFGGSEPSSGDGGSSESSSDSGSGCGGGGCGGGGD</sequence>
<feature type="compositionally biased region" description="Low complexity" evidence="1">
    <location>
        <begin position="221"/>
        <end position="237"/>
    </location>
</feature>
<evidence type="ECO:0000256" key="1">
    <source>
        <dbReference type="SAM" id="MobiDB-lite"/>
    </source>
</evidence>
<dbReference type="InterPro" id="IPR017008">
    <property type="entry name" value="UCP032817-like"/>
</dbReference>
<evidence type="ECO:0000313" key="4">
    <source>
        <dbReference type="Proteomes" id="UP000319212"/>
    </source>
</evidence>
<protein>
    <recommendedName>
        <fullName evidence="5">TIGR04222 domain-containing membrane protein</fullName>
    </recommendedName>
</protein>
<gene>
    <name evidence="3" type="ORF">EAH82_13125</name>
</gene>
<comment type="caution">
    <text evidence="3">The sequence shown here is derived from an EMBL/GenBank/DDBJ whole genome shotgun (WGS) entry which is preliminary data.</text>
</comment>
<keyword evidence="2" id="KW-0812">Transmembrane</keyword>
<dbReference type="AlphaFoldDB" id="A0A502DT17"/>
<feature type="region of interest" description="Disordered" evidence="1">
    <location>
        <begin position="221"/>
        <end position="275"/>
    </location>
</feature>
<dbReference type="Proteomes" id="UP000319212">
    <property type="component" value="Unassembled WGS sequence"/>
</dbReference>
<dbReference type="OrthoDB" id="278697at2"/>